<feature type="domain" description="Amino acid transporter transmembrane" evidence="7">
    <location>
        <begin position="88"/>
        <end position="484"/>
    </location>
</feature>
<feature type="transmembrane region" description="Helical" evidence="5">
    <location>
        <begin position="404"/>
        <end position="421"/>
    </location>
</feature>
<feature type="transmembrane region" description="Helical" evidence="5">
    <location>
        <begin position="324"/>
        <end position="345"/>
    </location>
</feature>
<dbReference type="GO" id="GO:0016020">
    <property type="term" value="C:membrane"/>
    <property type="evidence" value="ECO:0007669"/>
    <property type="project" value="UniProtKB-SubCell"/>
</dbReference>
<dbReference type="PANTHER" id="PTHR22950:SF652">
    <property type="entry name" value="TRANSMEMBRANE AMINO ACID TRANSPORTER FAMILY PROTEIN"/>
    <property type="match status" value="1"/>
</dbReference>
<name>A0AB34JAI7_PRYPA</name>
<dbReference type="GO" id="GO:0015179">
    <property type="term" value="F:L-amino acid transmembrane transporter activity"/>
    <property type="evidence" value="ECO:0007669"/>
    <property type="project" value="TreeGrafter"/>
</dbReference>
<dbReference type="Pfam" id="PF01490">
    <property type="entry name" value="Aa_trans"/>
    <property type="match status" value="1"/>
</dbReference>
<evidence type="ECO:0000256" key="2">
    <source>
        <dbReference type="ARBA" id="ARBA00022692"/>
    </source>
</evidence>
<evidence type="ECO:0000259" key="7">
    <source>
        <dbReference type="Pfam" id="PF01490"/>
    </source>
</evidence>
<gene>
    <name evidence="8" type="ORF">AB1Y20_002948</name>
</gene>
<keyword evidence="3 5" id="KW-1133">Transmembrane helix</keyword>
<keyword evidence="2 5" id="KW-0812">Transmembrane</keyword>
<feature type="signal peptide" evidence="6">
    <location>
        <begin position="1"/>
        <end position="17"/>
    </location>
</feature>
<feature type="transmembrane region" description="Helical" evidence="5">
    <location>
        <begin position="433"/>
        <end position="451"/>
    </location>
</feature>
<comment type="caution">
    <text evidence="8">The sequence shown here is derived from an EMBL/GenBank/DDBJ whole genome shotgun (WGS) entry which is preliminary data.</text>
</comment>
<keyword evidence="4 5" id="KW-0472">Membrane</keyword>
<dbReference type="AlphaFoldDB" id="A0AB34JAI7"/>
<evidence type="ECO:0000256" key="4">
    <source>
        <dbReference type="ARBA" id="ARBA00023136"/>
    </source>
</evidence>
<evidence type="ECO:0000256" key="3">
    <source>
        <dbReference type="ARBA" id="ARBA00022989"/>
    </source>
</evidence>
<keyword evidence="9" id="KW-1185">Reference proteome</keyword>
<feature type="transmembrane region" description="Helical" evidence="5">
    <location>
        <begin position="282"/>
        <end position="304"/>
    </location>
</feature>
<keyword evidence="6" id="KW-0732">Signal</keyword>
<dbReference type="Proteomes" id="UP001515480">
    <property type="component" value="Unassembled WGS sequence"/>
</dbReference>
<organism evidence="8 9">
    <name type="scientific">Prymnesium parvum</name>
    <name type="common">Toxic golden alga</name>
    <dbReference type="NCBI Taxonomy" id="97485"/>
    <lineage>
        <taxon>Eukaryota</taxon>
        <taxon>Haptista</taxon>
        <taxon>Haptophyta</taxon>
        <taxon>Prymnesiophyceae</taxon>
        <taxon>Prymnesiales</taxon>
        <taxon>Prymnesiaceae</taxon>
        <taxon>Prymnesium</taxon>
    </lineage>
</organism>
<comment type="subcellular location">
    <subcellularLocation>
        <location evidence="1">Membrane</location>
        <topology evidence="1">Multi-pass membrane protein</topology>
    </subcellularLocation>
</comment>
<proteinExistence type="predicted"/>
<evidence type="ECO:0000256" key="6">
    <source>
        <dbReference type="SAM" id="SignalP"/>
    </source>
</evidence>
<evidence type="ECO:0000313" key="8">
    <source>
        <dbReference type="EMBL" id="KAL1518660.1"/>
    </source>
</evidence>
<protein>
    <recommendedName>
        <fullName evidence="7">Amino acid transporter transmembrane domain-containing protein</fullName>
    </recommendedName>
</protein>
<feature type="transmembrane region" description="Helical" evidence="5">
    <location>
        <begin position="205"/>
        <end position="224"/>
    </location>
</feature>
<sequence>MLLLLLPSLAWRCGTSPRPPAPLAAFAALPPPRLSCAPPRLSCAPPRHSCAPPRLSNAPPRLPCASPAHRARTITASERPDADGDESGASMVQSSFNLVKNVAGAGVLSLPAGVAAGTGLAPALAVLLALGVYSAYTFTLLGRLCAETGQSSFKGLGEATIGPRFGAMMDATCTLKTFFTCLAYSLVLADSSSAILAAAGAPALLAARPSALLLITLGALLPLCLLKQLAVLSYTSLLGVGALAYTTAFMVTRLLDGSYAAGGVYYALLAAELRPSWGGRGIWHVSMKSVVLACSLSTAFIAHYNAPKFYASLRRASAERFSRVSAASFGVAIALFTAVTCAGYLTFGSASQGLILNNYATCDPLATAARVAIASSIVFTYPLAFTGLRDGVQSLFRVPESARLQLTSALLATVTALALVVRDVGFVNNLGGSIFGALIIYIFPGRLFLAARRAQGVRSFEQLFAKITIGAGVLLAVLGSAVTILKQYTRLLG</sequence>
<accession>A0AB34JAI7</accession>
<evidence type="ECO:0000256" key="1">
    <source>
        <dbReference type="ARBA" id="ARBA00004141"/>
    </source>
</evidence>
<reference evidence="8 9" key="1">
    <citation type="journal article" date="2024" name="Science">
        <title>Giant polyketide synthase enzymes in the biosynthesis of giant marine polyether toxins.</title>
        <authorList>
            <person name="Fallon T.R."/>
            <person name="Shende V.V."/>
            <person name="Wierzbicki I.H."/>
            <person name="Pendleton A.L."/>
            <person name="Watervoot N.F."/>
            <person name="Auber R.P."/>
            <person name="Gonzalez D.J."/>
            <person name="Wisecaver J.H."/>
            <person name="Moore B.S."/>
        </authorList>
    </citation>
    <scope>NUCLEOTIDE SEQUENCE [LARGE SCALE GENOMIC DNA]</scope>
    <source>
        <strain evidence="8 9">12B1</strain>
    </source>
</reference>
<feature type="transmembrane region" description="Helical" evidence="5">
    <location>
        <begin position="365"/>
        <end position="384"/>
    </location>
</feature>
<feature type="transmembrane region" description="Helical" evidence="5">
    <location>
        <begin position="463"/>
        <end position="485"/>
    </location>
</feature>
<dbReference type="EMBL" id="JBGBPQ010000010">
    <property type="protein sequence ID" value="KAL1518660.1"/>
    <property type="molecule type" value="Genomic_DNA"/>
</dbReference>
<feature type="chain" id="PRO_5044253393" description="Amino acid transporter transmembrane domain-containing protein" evidence="6">
    <location>
        <begin position="18"/>
        <end position="493"/>
    </location>
</feature>
<feature type="transmembrane region" description="Helical" evidence="5">
    <location>
        <begin position="178"/>
        <end position="199"/>
    </location>
</feature>
<dbReference type="PANTHER" id="PTHR22950">
    <property type="entry name" value="AMINO ACID TRANSPORTER"/>
    <property type="match status" value="1"/>
</dbReference>
<feature type="transmembrane region" description="Helical" evidence="5">
    <location>
        <begin position="108"/>
        <end position="133"/>
    </location>
</feature>
<dbReference type="InterPro" id="IPR013057">
    <property type="entry name" value="AA_transpt_TM"/>
</dbReference>
<evidence type="ECO:0000313" key="9">
    <source>
        <dbReference type="Proteomes" id="UP001515480"/>
    </source>
</evidence>
<feature type="transmembrane region" description="Helical" evidence="5">
    <location>
        <begin position="231"/>
        <end position="251"/>
    </location>
</feature>
<evidence type="ECO:0000256" key="5">
    <source>
        <dbReference type="SAM" id="Phobius"/>
    </source>
</evidence>